<protein>
    <recommendedName>
        <fullName evidence="1">non-specific serine/threonine protein kinase</fullName>
        <ecNumber evidence="1">2.7.11.1</ecNumber>
    </recommendedName>
</protein>
<name>A0A518K030_9BACT</name>
<dbReference type="GO" id="GO:0004674">
    <property type="term" value="F:protein serine/threonine kinase activity"/>
    <property type="evidence" value="ECO:0007669"/>
    <property type="project" value="UniProtKB-KW"/>
</dbReference>
<keyword evidence="6 7" id="KW-0067">ATP-binding</keyword>
<dbReference type="InterPro" id="IPR000719">
    <property type="entry name" value="Prot_kinase_dom"/>
</dbReference>
<evidence type="ECO:0000256" key="4">
    <source>
        <dbReference type="ARBA" id="ARBA00022741"/>
    </source>
</evidence>
<keyword evidence="8" id="KW-1133">Transmembrane helix</keyword>
<evidence type="ECO:0000256" key="8">
    <source>
        <dbReference type="SAM" id="Phobius"/>
    </source>
</evidence>
<accession>A0A518K030</accession>
<feature type="transmembrane region" description="Helical" evidence="8">
    <location>
        <begin position="541"/>
        <end position="559"/>
    </location>
</feature>
<dbReference type="Proteomes" id="UP000315082">
    <property type="component" value="Chromosome"/>
</dbReference>
<evidence type="ECO:0000313" key="10">
    <source>
        <dbReference type="EMBL" id="QDV71085.1"/>
    </source>
</evidence>
<keyword evidence="3 10" id="KW-0808">Transferase</keyword>
<evidence type="ECO:0000256" key="7">
    <source>
        <dbReference type="PROSITE-ProRule" id="PRU10141"/>
    </source>
</evidence>
<dbReference type="InterPro" id="IPR011009">
    <property type="entry name" value="Kinase-like_dom_sf"/>
</dbReference>
<reference evidence="10 11" key="1">
    <citation type="submission" date="2019-02" db="EMBL/GenBank/DDBJ databases">
        <title>Deep-cultivation of Planctomycetes and their phenomic and genomic characterization uncovers novel biology.</title>
        <authorList>
            <person name="Wiegand S."/>
            <person name="Jogler M."/>
            <person name="Boedeker C."/>
            <person name="Pinto D."/>
            <person name="Vollmers J."/>
            <person name="Rivas-Marin E."/>
            <person name="Kohn T."/>
            <person name="Peeters S.H."/>
            <person name="Heuer A."/>
            <person name="Rast P."/>
            <person name="Oberbeckmann S."/>
            <person name="Bunk B."/>
            <person name="Jeske O."/>
            <person name="Meyerdierks A."/>
            <person name="Storesund J.E."/>
            <person name="Kallscheuer N."/>
            <person name="Luecker S."/>
            <person name="Lage O.M."/>
            <person name="Pohl T."/>
            <person name="Merkel B.J."/>
            <person name="Hornburger P."/>
            <person name="Mueller R.-W."/>
            <person name="Bruemmer F."/>
            <person name="Labrenz M."/>
            <person name="Spormann A.M."/>
            <person name="Op den Camp H."/>
            <person name="Overmann J."/>
            <person name="Amann R."/>
            <person name="Jetten M.S.M."/>
            <person name="Mascher T."/>
            <person name="Medema M.H."/>
            <person name="Devos D.P."/>
            <person name="Kaster A.-K."/>
            <person name="Ovreas L."/>
            <person name="Rohde M."/>
            <person name="Galperin M.Y."/>
            <person name="Jogler C."/>
        </authorList>
    </citation>
    <scope>NUCLEOTIDE SEQUENCE [LARGE SCALE GENOMIC DNA]</scope>
    <source>
        <strain evidence="10 11">Poly24</strain>
    </source>
</reference>
<dbReference type="SMART" id="SM00220">
    <property type="entry name" value="S_TKc"/>
    <property type="match status" value="1"/>
</dbReference>
<feature type="transmembrane region" description="Helical" evidence="8">
    <location>
        <begin position="564"/>
        <end position="583"/>
    </location>
</feature>
<dbReference type="Gene3D" id="1.10.510.10">
    <property type="entry name" value="Transferase(Phosphotransferase) domain 1"/>
    <property type="match status" value="1"/>
</dbReference>
<dbReference type="AlphaFoldDB" id="A0A518K030"/>
<gene>
    <name evidence="10" type="primary">pknB_24</name>
    <name evidence="10" type="ORF">Poly24_48180</name>
</gene>
<dbReference type="Pfam" id="PF00069">
    <property type="entry name" value="Pkinase"/>
    <property type="match status" value="1"/>
</dbReference>
<evidence type="ECO:0000256" key="2">
    <source>
        <dbReference type="ARBA" id="ARBA00022527"/>
    </source>
</evidence>
<keyword evidence="8" id="KW-0472">Membrane</keyword>
<keyword evidence="5 10" id="KW-0418">Kinase</keyword>
<evidence type="ECO:0000256" key="1">
    <source>
        <dbReference type="ARBA" id="ARBA00012513"/>
    </source>
</evidence>
<dbReference type="GO" id="GO:0005524">
    <property type="term" value="F:ATP binding"/>
    <property type="evidence" value="ECO:0007669"/>
    <property type="project" value="UniProtKB-UniRule"/>
</dbReference>
<dbReference type="FunFam" id="1.10.510.10:FF:000021">
    <property type="entry name" value="Serine/threonine protein kinase"/>
    <property type="match status" value="1"/>
</dbReference>
<evidence type="ECO:0000256" key="6">
    <source>
        <dbReference type="ARBA" id="ARBA00022840"/>
    </source>
</evidence>
<keyword evidence="8" id="KW-0812">Transmembrane</keyword>
<dbReference type="RefSeq" id="WP_231753306.1">
    <property type="nucleotide sequence ID" value="NZ_CP036348.1"/>
</dbReference>
<proteinExistence type="predicted"/>
<sequence length="620" mass="69383">MNANTPTSLSFETDAISVVDQLRERFEHAWQTEAKAPEIDRFLREASCGDVPLMSMAMLELVCLDISLRWREPNPSDRIDDQSSLGTRPTADDYAKLLLKGESKSPPMRWIEAEYLARIQSDEPGRVDELRAHYANRPEIAKRLQDLQVKDSLPDTHFKTCVATNRPTNTSIRCPNCGLENRASELGDTTAFHCIGCNTRLRFIAPEPMLAAQFPSTRFQFQEKIGNGSFGVVWKAFDLQLKRLVAVKQPHPTVLNQAVRERFLRESRAAAKLHHEGIVSVYDVCTTQNDAPVIVSEFIDGPNLAERIAKEKMIGIRKAVGLASQLADALSHAHSQGIIHRDLKPGNILIDAAGKPHVADFGLAKDFQNDVALTCDGDVLGTAAYMSPEQARGEGSEADLRCDLYALGVILFELVTGERPFRGTVQMLLHQVIHDQHPSPRKLNSSVPTDVETIIMKCLEKSPENRYQSAGELRDDLQRFLNYEPIHATPPTPLDRLIRWYPSHATEMLGTYFIIAPLTWVFFIIGGLWDADRTDSLALSSPVFLPWALIWIAVGSYILKKNHWCEAISALLLLGFMSLPIFINDNSQSITLICLISFFGTALHIGSLISRWLRRHTATD</sequence>
<dbReference type="PROSITE" id="PS00108">
    <property type="entry name" value="PROTEIN_KINASE_ST"/>
    <property type="match status" value="1"/>
</dbReference>
<dbReference type="PROSITE" id="PS00107">
    <property type="entry name" value="PROTEIN_KINASE_ATP"/>
    <property type="match status" value="1"/>
</dbReference>
<feature type="transmembrane region" description="Helical" evidence="8">
    <location>
        <begin position="509"/>
        <end position="529"/>
    </location>
</feature>
<dbReference type="PANTHER" id="PTHR43289">
    <property type="entry name" value="MITOGEN-ACTIVATED PROTEIN KINASE KINASE KINASE 20-RELATED"/>
    <property type="match status" value="1"/>
</dbReference>
<dbReference type="InterPro" id="IPR008271">
    <property type="entry name" value="Ser/Thr_kinase_AS"/>
</dbReference>
<dbReference type="CDD" id="cd14014">
    <property type="entry name" value="STKc_PknB_like"/>
    <property type="match status" value="1"/>
</dbReference>
<dbReference type="InterPro" id="IPR017441">
    <property type="entry name" value="Protein_kinase_ATP_BS"/>
</dbReference>
<dbReference type="PANTHER" id="PTHR43289:SF6">
    <property type="entry name" value="SERINE_THREONINE-PROTEIN KINASE NEKL-3"/>
    <property type="match status" value="1"/>
</dbReference>
<dbReference type="Gene3D" id="3.30.200.20">
    <property type="entry name" value="Phosphorylase Kinase, domain 1"/>
    <property type="match status" value="1"/>
</dbReference>
<keyword evidence="2" id="KW-0723">Serine/threonine-protein kinase</keyword>
<feature type="transmembrane region" description="Helical" evidence="8">
    <location>
        <begin position="589"/>
        <end position="609"/>
    </location>
</feature>
<organism evidence="10 11">
    <name type="scientific">Rosistilla carotiformis</name>
    <dbReference type="NCBI Taxonomy" id="2528017"/>
    <lineage>
        <taxon>Bacteria</taxon>
        <taxon>Pseudomonadati</taxon>
        <taxon>Planctomycetota</taxon>
        <taxon>Planctomycetia</taxon>
        <taxon>Pirellulales</taxon>
        <taxon>Pirellulaceae</taxon>
        <taxon>Rosistilla</taxon>
    </lineage>
</organism>
<evidence type="ECO:0000256" key="5">
    <source>
        <dbReference type="ARBA" id="ARBA00022777"/>
    </source>
</evidence>
<evidence type="ECO:0000259" key="9">
    <source>
        <dbReference type="PROSITE" id="PS50011"/>
    </source>
</evidence>
<dbReference type="KEGG" id="rcf:Poly24_48180"/>
<keyword evidence="4 7" id="KW-0547">Nucleotide-binding</keyword>
<feature type="domain" description="Protein kinase" evidence="9">
    <location>
        <begin position="219"/>
        <end position="481"/>
    </location>
</feature>
<dbReference type="SUPFAM" id="SSF56112">
    <property type="entry name" value="Protein kinase-like (PK-like)"/>
    <property type="match status" value="1"/>
</dbReference>
<feature type="binding site" evidence="7">
    <location>
        <position position="248"/>
    </location>
    <ligand>
        <name>ATP</name>
        <dbReference type="ChEBI" id="CHEBI:30616"/>
    </ligand>
</feature>
<dbReference type="EMBL" id="CP036348">
    <property type="protein sequence ID" value="QDV71085.1"/>
    <property type="molecule type" value="Genomic_DNA"/>
</dbReference>
<evidence type="ECO:0000256" key="3">
    <source>
        <dbReference type="ARBA" id="ARBA00022679"/>
    </source>
</evidence>
<evidence type="ECO:0000313" key="11">
    <source>
        <dbReference type="Proteomes" id="UP000315082"/>
    </source>
</evidence>
<keyword evidence="11" id="KW-1185">Reference proteome</keyword>
<dbReference type="EC" id="2.7.11.1" evidence="1"/>
<dbReference type="PROSITE" id="PS50011">
    <property type="entry name" value="PROTEIN_KINASE_DOM"/>
    <property type="match status" value="1"/>
</dbReference>